<sequence>MASEKSKGDNNVIKLNGEKKIVIVASSAKGKGPNGSNNKQKGKTVKKAADSHKKLAKQTKAAKKTLKELKKEKQAAEILMNYCTSMGKYFADQSAIDTLMDVALDSQNSVDEQAAEIIPDLAAEAGVATGETTDEFLKGFHESEEYAAALVAYRNRLETENIILDETDEETPEE</sequence>
<protein>
    <submittedName>
        <fullName evidence="2">Uncharacterized protein</fullName>
    </submittedName>
</protein>
<name>A0ABT4ID47_9EURY</name>
<dbReference type="RefSeq" id="WP_268923879.1">
    <property type="nucleotide sequence ID" value="NZ_JAPTGB010000001.1"/>
</dbReference>
<gene>
    <name evidence="2" type="ORF">O0S10_00265</name>
</gene>
<dbReference type="Proteomes" id="UP001141422">
    <property type="component" value="Unassembled WGS sequence"/>
</dbReference>
<evidence type="ECO:0000313" key="2">
    <source>
        <dbReference type="EMBL" id="MCZ0859657.1"/>
    </source>
</evidence>
<evidence type="ECO:0000313" key="3">
    <source>
        <dbReference type="Proteomes" id="UP001141422"/>
    </source>
</evidence>
<proteinExistence type="predicted"/>
<feature type="region of interest" description="Disordered" evidence="1">
    <location>
        <begin position="25"/>
        <end position="61"/>
    </location>
</feature>
<organism evidence="2 3">
    <name type="scientific">Methanocorpusculum petauri</name>
    <dbReference type="NCBI Taxonomy" id="3002863"/>
    <lineage>
        <taxon>Archaea</taxon>
        <taxon>Methanobacteriati</taxon>
        <taxon>Methanobacteriota</taxon>
        <taxon>Stenosarchaea group</taxon>
        <taxon>Methanomicrobia</taxon>
        <taxon>Methanomicrobiales</taxon>
        <taxon>Methanocorpusculaceae</taxon>
        <taxon>Methanocorpusculum</taxon>
    </lineage>
</organism>
<keyword evidence="3" id="KW-1185">Reference proteome</keyword>
<reference evidence="2" key="1">
    <citation type="submission" date="2022-12" db="EMBL/GenBank/DDBJ databases">
        <title>Isolation and characterisation of novel Methanocorpusculum spp. from native Australian herbivores indicates the genus is ancestrally host-associated.</title>
        <authorList>
            <person name="Volmer J.G."/>
            <person name="Soo R.M."/>
            <person name="Evans P.N."/>
            <person name="Hoedt E.C."/>
            <person name="Astorga Alsina A.L."/>
            <person name="Woodcroft B.J."/>
            <person name="Tyson G.W."/>
            <person name="Hugenholtz P."/>
            <person name="Morrison M."/>
        </authorList>
    </citation>
    <scope>NUCLEOTIDE SEQUENCE</scope>
    <source>
        <strain evidence="2">MG</strain>
    </source>
</reference>
<comment type="caution">
    <text evidence="2">The sequence shown here is derived from an EMBL/GenBank/DDBJ whole genome shotgun (WGS) entry which is preliminary data.</text>
</comment>
<dbReference type="EMBL" id="JAPTGB010000001">
    <property type="protein sequence ID" value="MCZ0859657.1"/>
    <property type="molecule type" value="Genomic_DNA"/>
</dbReference>
<evidence type="ECO:0000256" key="1">
    <source>
        <dbReference type="SAM" id="MobiDB-lite"/>
    </source>
</evidence>
<accession>A0ABT4ID47</accession>